<organism evidence="1 2">
    <name type="scientific">Streptomyces melanosporofaciens</name>
    <dbReference type="NCBI Taxonomy" id="67327"/>
    <lineage>
        <taxon>Bacteria</taxon>
        <taxon>Bacillati</taxon>
        <taxon>Actinomycetota</taxon>
        <taxon>Actinomycetes</taxon>
        <taxon>Kitasatosporales</taxon>
        <taxon>Streptomycetaceae</taxon>
        <taxon>Streptomyces</taxon>
        <taxon>Streptomyces violaceusniger group</taxon>
    </lineage>
</organism>
<dbReference type="AlphaFoldDB" id="A0A1H4KNV8"/>
<evidence type="ECO:0000313" key="2">
    <source>
        <dbReference type="Proteomes" id="UP000198609"/>
    </source>
</evidence>
<evidence type="ECO:0000313" key="1">
    <source>
        <dbReference type="EMBL" id="SEB60190.1"/>
    </source>
</evidence>
<protein>
    <submittedName>
        <fullName evidence="1">Uncharacterized protein</fullName>
    </submittedName>
</protein>
<dbReference type="EMBL" id="FNST01000002">
    <property type="protein sequence ID" value="SEB60190.1"/>
    <property type="molecule type" value="Genomic_DNA"/>
</dbReference>
<name>A0A1H4KNV8_STRMJ</name>
<dbReference type="Proteomes" id="UP000198609">
    <property type="component" value="Unassembled WGS sequence"/>
</dbReference>
<accession>A0A1H4KNV8</accession>
<dbReference type="RefSeq" id="WP_143059746.1">
    <property type="nucleotide sequence ID" value="NZ_FNST01000002.1"/>
</dbReference>
<keyword evidence="2" id="KW-1185">Reference proteome</keyword>
<sequence>MTADGVPEVNVATDVTYFECPGALDLLPFMGLHVVALLDGQLVWGGQLIAISDKAHIRKYTGEIAEFPLRETVFKCVRETR</sequence>
<proteinExistence type="predicted"/>
<reference evidence="2" key="1">
    <citation type="submission" date="2016-10" db="EMBL/GenBank/DDBJ databases">
        <authorList>
            <person name="Varghese N."/>
            <person name="Submissions S."/>
        </authorList>
    </citation>
    <scope>NUCLEOTIDE SEQUENCE [LARGE SCALE GENOMIC DNA]</scope>
    <source>
        <strain evidence="2">DSM 40318</strain>
    </source>
</reference>
<gene>
    <name evidence="1" type="ORF">SAMN04490356_0872</name>
</gene>